<dbReference type="PANTHER" id="PTHR30136">
    <property type="entry name" value="HELIX-TURN-HELIX TRANSCRIPTIONAL REGULATOR, ICLR FAMILY"/>
    <property type="match status" value="1"/>
</dbReference>
<dbReference type="Pfam" id="PF01614">
    <property type="entry name" value="IclR_C"/>
    <property type="match status" value="1"/>
</dbReference>
<proteinExistence type="predicted"/>
<feature type="domain" description="IclR-ED" evidence="5">
    <location>
        <begin position="73"/>
        <end position="254"/>
    </location>
</feature>
<dbReference type="Pfam" id="PF09339">
    <property type="entry name" value="HTH_IclR"/>
    <property type="match status" value="1"/>
</dbReference>
<dbReference type="AlphaFoldDB" id="A0A177SS14"/>
<evidence type="ECO:0000313" key="6">
    <source>
        <dbReference type="EMBL" id="OAI93754.1"/>
    </source>
</evidence>
<dbReference type="InterPro" id="IPR014757">
    <property type="entry name" value="Tscrpt_reg_IclR_C"/>
</dbReference>
<evidence type="ECO:0000256" key="3">
    <source>
        <dbReference type="ARBA" id="ARBA00023163"/>
    </source>
</evidence>
<dbReference type="InterPro" id="IPR036390">
    <property type="entry name" value="WH_DNA-bd_sf"/>
</dbReference>
<dbReference type="InterPro" id="IPR005471">
    <property type="entry name" value="Tscrpt_reg_IclR_N"/>
</dbReference>
<evidence type="ECO:0000256" key="2">
    <source>
        <dbReference type="ARBA" id="ARBA00023125"/>
    </source>
</evidence>
<dbReference type="InterPro" id="IPR050707">
    <property type="entry name" value="HTH_MetabolicPath_Reg"/>
</dbReference>
<dbReference type="GO" id="GO:0003700">
    <property type="term" value="F:DNA-binding transcription factor activity"/>
    <property type="evidence" value="ECO:0007669"/>
    <property type="project" value="TreeGrafter"/>
</dbReference>
<reference evidence="6 7" key="1">
    <citation type="submission" date="2016-03" db="EMBL/GenBank/DDBJ databases">
        <title>Draft Genome Assembly of Pseudomonas putida strain CBF10-2.</title>
        <authorList>
            <person name="Iyer R.S."/>
            <person name="Damania A."/>
        </authorList>
    </citation>
    <scope>NUCLEOTIDE SEQUENCE [LARGE SCALE GENOMIC DNA]</scope>
    <source>
        <strain evidence="6 7">CBF10-2</strain>
    </source>
</reference>
<evidence type="ECO:0000313" key="7">
    <source>
        <dbReference type="Proteomes" id="UP000077752"/>
    </source>
</evidence>
<keyword evidence="2" id="KW-0238">DNA-binding</keyword>
<accession>A0A177SS14</accession>
<sequence length="256" mass="28145">MTAIEPLDYRVPALQRGLTILGMFNARQRSLSMQDMAERLAISPSAVYRIVQTLVDMGYLRKAGRSDFELGSRVISDGFAYLASRDIVEVAMPYLNDLRDRTSLSCHLSIREQTDSLYVYRAFAPQRLTVNIPIGTRLPCHGTALGRVLLTGLTEGALSQLYQHVRLDDYPPPAPRTLPELQQLIAEDRARGWVLHRSDYSTAIAAGVRDHSGAITAAINLSGPDAVMDTAVAQEAFLQALLAASREISAALGYRD</sequence>
<dbReference type="Proteomes" id="UP000077752">
    <property type="component" value="Unassembled WGS sequence"/>
</dbReference>
<dbReference type="PROSITE" id="PS51078">
    <property type="entry name" value="ICLR_ED"/>
    <property type="match status" value="1"/>
</dbReference>
<dbReference type="GO" id="GO:0003677">
    <property type="term" value="F:DNA binding"/>
    <property type="evidence" value="ECO:0007669"/>
    <property type="project" value="UniProtKB-KW"/>
</dbReference>
<dbReference type="EMBL" id="LUCV01000009">
    <property type="protein sequence ID" value="OAI93754.1"/>
    <property type="molecule type" value="Genomic_DNA"/>
</dbReference>
<feature type="domain" description="HTH iclR-type" evidence="4">
    <location>
        <begin position="11"/>
        <end position="72"/>
    </location>
</feature>
<dbReference type="Gene3D" id="3.30.450.40">
    <property type="match status" value="1"/>
</dbReference>
<dbReference type="GO" id="GO:0045892">
    <property type="term" value="P:negative regulation of DNA-templated transcription"/>
    <property type="evidence" value="ECO:0007669"/>
    <property type="project" value="TreeGrafter"/>
</dbReference>
<dbReference type="InterPro" id="IPR029016">
    <property type="entry name" value="GAF-like_dom_sf"/>
</dbReference>
<evidence type="ECO:0000256" key="1">
    <source>
        <dbReference type="ARBA" id="ARBA00023015"/>
    </source>
</evidence>
<dbReference type="PROSITE" id="PS51077">
    <property type="entry name" value="HTH_ICLR"/>
    <property type="match status" value="1"/>
</dbReference>
<evidence type="ECO:0000259" key="4">
    <source>
        <dbReference type="PROSITE" id="PS51077"/>
    </source>
</evidence>
<protein>
    <submittedName>
        <fullName evidence="6">IclR family transcriptional regulator</fullName>
    </submittedName>
</protein>
<organism evidence="6 7">
    <name type="scientific">Pseudomonas putida</name>
    <name type="common">Arthrobacter siderocapsulatus</name>
    <dbReference type="NCBI Taxonomy" id="303"/>
    <lineage>
        <taxon>Bacteria</taxon>
        <taxon>Pseudomonadati</taxon>
        <taxon>Pseudomonadota</taxon>
        <taxon>Gammaproteobacteria</taxon>
        <taxon>Pseudomonadales</taxon>
        <taxon>Pseudomonadaceae</taxon>
        <taxon>Pseudomonas</taxon>
    </lineage>
</organism>
<dbReference type="Gene3D" id="1.10.10.10">
    <property type="entry name" value="Winged helix-like DNA-binding domain superfamily/Winged helix DNA-binding domain"/>
    <property type="match status" value="1"/>
</dbReference>
<dbReference type="RefSeq" id="WP_064302031.1">
    <property type="nucleotide sequence ID" value="NZ_LUCV01000009.1"/>
</dbReference>
<comment type="caution">
    <text evidence="6">The sequence shown here is derived from an EMBL/GenBank/DDBJ whole genome shotgun (WGS) entry which is preliminary data.</text>
</comment>
<keyword evidence="1" id="KW-0805">Transcription regulation</keyword>
<keyword evidence="3" id="KW-0804">Transcription</keyword>
<dbReference type="SMART" id="SM00346">
    <property type="entry name" value="HTH_ICLR"/>
    <property type="match status" value="1"/>
</dbReference>
<gene>
    <name evidence="6" type="ORF">AYO28_11650</name>
</gene>
<evidence type="ECO:0000259" key="5">
    <source>
        <dbReference type="PROSITE" id="PS51078"/>
    </source>
</evidence>
<dbReference type="PANTHER" id="PTHR30136:SF34">
    <property type="entry name" value="TRANSCRIPTIONAL REGULATOR"/>
    <property type="match status" value="1"/>
</dbReference>
<dbReference type="SUPFAM" id="SSF46785">
    <property type="entry name" value="Winged helix' DNA-binding domain"/>
    <property type="match status" value="1"/>
</dbReference>
<dbReference type="InterPro" id="IPR036388">
    <property type="entry name" value="WH-like_DNA-bd_sf"/>
</dbReference>
<name>A0A177SS14_PSEPU</name>
<dbReference type="SUPFAM" id="SSF55781">
    <property type="entry name" value="GAF domain-like"/>
    <property type="match status" value="1"/>
</dbReference>